<dbReference type="Proteomes" id="UP001500945">
    <property type="component" value="Unassembled WGS sequence"/>
</dbReference>
<evidence type="ECO:0000313" key="2">
    <source>
        <dbReference type="Proteomes" id="UP001500945"/>
    </source>
</evidence>
<name>A0ABP8KQS3_9MICO</name>
<organism evidence="1 2">
    <name type="scientific">Fodinibacter luteus</name>
    <dbReference type="NCBI Taxonomy" id="552064"/>
    <lineage>
        <taxon>Bacteria</taxon>
        <taxon>Bacillati</taxon>
        <taxon>Actinomycetota</taxon>
        <taxon>Actinomycetes</taxon>
        <taxon>Micrococcales</taxon>
        <taxon>Intrasporangiaceae</taxon>
        <taxon>Fodinibacter (ex Wang et al. 2009)</taxon>
    </lineage>
</organism>
<dbReference type="Gene3D" id="3.40.30.10">
    <property type="entry name" value="Glutaredoxin"/>
    <property type="match status" value="1"/>
</dbReference>
<evidence type="ECO:0000313" key="1">
    <source>
        <dbReference type="EMBL" id="GAA4413102.1"/>
    </source>
</evidence>
<comment type="caution">
    <text evidence="1">The sequence shown here is derived from an EMBL/GenBank/DDBJ whole genome shotgun (WGS) entry which is preliminary data.</text>
</comment>
<dbReference type="InterPro" id="IPR010712">
    <property type="entry name" value="Arsenical-R_ArsD"/>
</dbReference>
<sequence length="73" mass="7926">MPEIHVYEPALCCTTGVCGPELDQDLVHFTADVSHVNESGGQVARHNLASDPHAFVNDDMLRDFIRLAGGECC</sequence>
<proteinExistence type="predicted"/>
<protein>
    <recommendedName>
        <fullName evidence="3">Arsenite efflux transporter metallochaperone ArsD</fullName>
    </recommendedName>
</protein>
<dbReference type="RefSeq" id="WP_345208491.1">
    <property type="nucleotide sequence ID" value="NZ_BAABGM010000026.1"/>
</dbReference>
<accession>A0ABP8KQS3</accession>
<dbReference type="Pfam" id="PF06953">
    <property type="entry name" value="ArsD"/>
    <property type="match status" value="1"/>
</dbReference>
<evidence type="ECO:0008006" key="3">
    <source>
        <dbReference type="Google" id="ProtNLM"/>
    </source>
</evidence>
<reference evidence="2" key="1">
    <citation type="journal article" date="2019" name="Int. J. Syst. Evol. Microbiol.">
        <title>The Global Catalogue of Microorganisms (GCM) 10K type strain sequencing project: providing services to taxonomists for standard genome sequencing and annotation.</title>
        <authorList>
            <consortium name="The Broad Institute Genomics Platform"/>
            <consortium name="The Broad Institute Genome Sequencing Center for Infectious Disease"/>
            <person name="Wu L."/>
            <person name="Ma J."/>
        </authorList>
    </citation>
    <scope>NUCLEOTIDE SEQUENCE [LARGE SCALE GENOMIC DNA]</scope>
    <source>
        <strain evidence="2">JCM 17809</strain>
    </source>
</reference>
<dbReference type="EMBL" id="BAABGM010000026">
    <property type="protein sequence ID" value="GAA4413102.1"/>
    <property type="molecule type" value="Genomic_DNA"/>
</dbReference>
<gene>
    <name evidence="1" type="ORF">GCM10023168_35590</name>
</gene>
<keyword evidence="2" id="KW-1185">Reference proteome</keyword>